<comment type="caution">
    <text evidence="1">The sequence shown here is derived from an EMBL/GenBank/DDBJ whole genome shotgun (WGS) entry which is preliminary data.</text>
</comment>
<reference evidence="1 2" key="1">
    <citation type="journal article" date="2019" name="Nat. Med.">
        <title>A library of human gut bacterial isolates paired with longitudinal multiomics data enables mechanistic microbiome research.</title>
        <authorList>
            <person name="Poyet M."/>
            <person name="Groussin M."/>
            <person name="Gibbons S.M."/>
            <person name="Avila-Pacheco J."/>
            <person name="Jiang X."/>
            <person name="Kearney S.M."/>
            <person name="Perrotta A.R."/>
            <person name="Berdy B."/>
            <person name="Zhao S."/>
            <person name="Lieberman T.D."/>
            <person name="Swanson P.K."/>
            <person name="Smith M."/>
            <person name="Roesemann S."/>
            <person name="Alexander J.E."/>
            <person name="Rich S.A."/>
            <person name="Livny J."/>
            <person name="Vlamakis H."/>
            <person name="Clish C."/>
            <person name="Bullock K."/>
            <person name="Deik A."/>
            <person name="Scott J."/>
            <person name="Pierce K.A."/>
            <person name="Xavier R.J."/>
            <person name="Alm E.J."/>
        </authorList>
    </citation>
    <scope>NUCLEOTIDE SEQUENCE [LARGE SCALE GENOMIC DNA]</scope>
    <source>
        <strain evidence="1 2">BIOML-A1</strain>
    </source>
</reference>
<dbReference type="Proteomes" id="UP000446657">
    <property type="component" value="Unassembled WGS sequence"/>
</dbReference>
<dbReference type="SUPFAM" id="SSF55008">
    <property type="entry name" value="HMA, heavy metal-associated domain"/>
    <property type="match status" value="1"/>
</dbReference>
<dbReference type="RefSeq" id="WP_155175380.1">
    <property type="nucleotide sequence ID" value="NZ_WNAK01000004.1"/>
</dbReference>
<accession>A0A844KJM4</accession>
<evidence type="ECO:0000313" key="1">
    <source>
        <dbReference type="EMBL" id="MTR80626.1"/>
    </source>
</evidence>
<gene>
    <name evidence="1" type="ORF">GMD30_02660</name>
</gene>
<dbReference type="EMBL" id="WNAL01000003">
    <property type="protein sequence ID" value="MTR80626.1"/>
    <property type="molecule type" value="Genomic_DNA"/>
</dbReference>
<dbReference type="GO" id="GO:0046872">
    <property type="term" value="F:metal ion binding"/>
    <property type="evidence" value="ECO:0007669"/>
    <property type="project" value="InterPro"/>
</dbReference>
<dbReference type="Gene3D" id="3.30.70.100">
    <property type="match status" value="1"/>
</dbReference>
<protein>
    <submittedName>
        <fullName evidence="1">ATPase P</fullName>
    </submittedName>
</protein>
<dbReference type="InterPro" id="IPR006121">
    <property type="entry name" value="HMA_dom"/>
</dbReference>
<sequence length="85" mass="9755">MIKTTLKIDGMMCGMCESHMNDVIRQNFKIKKVTSSARDGETVIISEEPIDIPWAKKVIHEIGYEMTDSSNEPYEKKGLFRFGKK</sequence>
<organism evidence="1 2">
    <name type="scientific">Roseburia faecis</name>
    <dbReference type="NCBI Taxonomy" id="301302"/>
    <lineage>
        <taxon>Bacteria</taxon>
        <taxon>Bacillati</taxon>
        <taxon>Bacillota</taxon>
        <taxon>Clostridia</taxon>
        <taxon>Lachnospirales</taxon>
        <taxon>Lachnospiraceae</taxon>
        <taxon>Roseburia</taxon>
    </lineage>
</organism>
<proteinExistence type="predicted"/>
<dbReference type="AlphaFoldDB" id="A0A844KJM4"/>
<evidence type="ECO:0000313" key="2">
    <source>
        <dbReference type="Proteomes" id="UP000446657"/>
    </source>
</evidence>
<dbReference type="CDD" id="cd00371">
    <property type="entry name" value="HMA"/>
    <property type="match status" value="1"/>
</dbReference>
<name>A0A844KJM4_9FIRM</name>
<dbReference type="InterPro" id="IPR036163">
    <property type="entry name" value="HMA_dom_sf"/>
</dbReference>